<accession>A0A3B8WIU4</accession>
<dbReference type="EMBL" id="DLYI01000106">
    <property type="protein sequence ID" value="HAC27842.1"/>
    <property type="molecule type" value="Genomic_DNA"/>
</dbReference>
<dbReference type="GO" id="GO:0019867">
    <property type="term" value="C:outer membrane"/>
    <property type="evidence" value="ECO:0007669"/>
    <property type="project" value="InterPro"/>
</dbReference>
<organism evidence="4 5">
    <name type="scientific">Marinobacter nauticus</name>
    <name type="common">Marinobacter hydrocarbonoclasticus</name>
    <name type="synonym">Marinobacter aquaeolei</name>
    <dbReference type="NCBI Taxonomy" id="2743"/>
    <lineage>
        <taxon>Bacteria</taxon>
        <taxon>Pseudomonadati</taxon>
        <taxon>Pseudomonadota</taxon>
        <taxon>Gammaproteobacteria</taxon>
        <taxon>Pseudomonadales</taxon>
        <taxon>Marinobacteraceae</taxon>
        <taxon>Marinobacter</taxon>
    </lineage>
</organism>
<dbReference type="Proteomes" id="UP000261325">
    <property type="component" value="Unassembled WGS sequence"/>
</dbReference>
<name>A0A3B8WIU4_MARNT</name>
<keyword evidence="2" id="KW-0472">Membrane</keyword>
<comment type="caution">
    <text evidence="4">The sequence shown here is derived from an EMBL/GenBank/DDBJ whole genome shotgun (WGS) entry which is preliminary data.</text>
</comment>
<dbReference type="InterPro" id="IPR000184">
    <property type="entry name" value="Bac_surfAg_D15"/>
</dbReference>
<feature type="non-terminal residue" evidence="4">
    <location>
        <position position="223"/>
    </location>
</feature>
<evidence type="ECO:0000256" key="2">
    <source>
        <dbReference type="ARBA" id="ARBA00023136"/>
    </source>
</evidence>
<gene>
    <name evidence="4" type="ORF">DCF82_08515</name>
</gene>
<dbReference type="Gene3D" id="2.40.160.50">
    <property type="entry name" value="membrane protein fhac: a member of the omp85/tpsb transporter family"/>
    <property type="match status" value="1"/>
</dbReference>
<reference evidence="4 5" key="1">
    <citation type="journal article" date="2018" name="Nat. Biotechnol.">
        <title>A standardized bacterial taxonomy based on genome phylogeny substantially revises the tree of life.</title>
        <authorList>
            <person name="Parks D.H."/>
            <person name="Chuvochina M."/>
            <person name="Waite D.W."/>
            <person name="Rinke C."/>
            <person name="Skarshewski A."/>
            <person name="Chaumeil P.A."/>
            <person name="Hugenholtz P."/>
        </authorList>
    </citation>
    <scope>NUCLEOTIDE SEQUENCE [LARGE SCALE GENOMIC DNA]</scope>
    <source>
        <strain evidence="4">UBA9049</strain>
    </source>
</reference>
<evidence type="ECO:0000259" key="3">
    <source>
        <dbReference type="Pfam" id="PF01103"/>
    </source>
</evidence>
<sequence>PVPGTDDLVDVNYSVQEQPTGSLSASVGFSQNSGVILGASVSENNFFGTGKRVSFGVNVSDSVKSANVSYLDPYYTVDGVSRGFSLFARETDYEEEDISSYLLDEYGGRVTFGYPTDSITRLNFGAGVTQSNIKPGVFSAQEVRDFIADEGDSFTNYFLFGSWRRSTLNRGVLPTKGYSHSLSLDVAVPGSDLTFYKATHKTDFYFPLTDSANWVFRARSEIG</sequence>
<feature type="domain" description="Bacterial surface antigen (D15)" evidence="3">
    <location>
        <begin position="45"/>
        <end position="222"/>
    </location>
</feature>
<proteinExistence type="predicted"/>
<dbReference type="AlphaFoldDB" id="A0A3B8WIU4"/>
<evidence type="ECO:0000256" key="1">
    <source>
        <dbReference type="ARBA" id="ARBA00004370"/>
    </source>
</evidence>
<comment type="subcellular location">
    <subcellularLocation>
        <location evidence="1">Membrane</location>
    </subcellularLocation>
</comment>
<evidence type="ECO:0000313" key="5">
    <source>
        <dbReference type="Proteomes" id="UP000261325"/>
    </source>
</evidence>
<protein>
    <submittedName>
        <fullName evidence="4">Outer membrane protein assembly factor BamA</fullName>
    </submittedName>
</protein>
<dbReference type="Pfam" id="PF01103">
    <property type="entry name" value="Omp85"/>
    <property type="match status" value="1"/>
</dbReference>
<feature type="non-terminal residue" evidence="4">
    <location>
        <position position="1"/>
    </location>
</feature>
<evidence type="ECO:0000313" key="4">
    <source>
        <dbReference type="EMBL" id="HAC27842.1"/>
    </source>
</evidence>